<evidence type="ECO:0000259" key="1">
    <source>
        <dbReference type="Pfam" id="PF09994"/>
    </source>
</evidence>
<dbReference type="InterPro" id="IPR018712">
    <property type="entry name" value="Tle1-like_cat"/>
</dbReference>
<dbReference type="AlphaFoldDB" id="A0A4U1I4Q4"/>
<dbReference type="Pfam" id="PF09994">
    <property type="entry name" value="T6SS_Tle1-like_cat"/>
    <property type="match status" value="2"/>
</dbReference>
<accession>A0A4U1I4Q4</accession>
<sequence length="530" mass="58240">MLDDTQIPDTAGLRPLTLEERKQRSQAMACLDQAKKPGTPDCSQNVWISIFFDGTGNNLYHDTPRQKQSNVSRLWAAHAVDDDSSSTYKVYIPGLGTPYPEIGEHDNSTMGLAFGAGGENRLQRARMEFDNHIKKAAARAKNPTQPIRMINFALFGFSRGSALARAFAIRIAAECKNKNGSWSYQGYPIRLYFMGLFDTVASAGLAGGAKVLDHSPVVTSAVGAIMPLVGVGLAVAPKNGHYDWAKDLRIPAMAEQCVHYVAAHEVRDSFPLDSVRDGKHYPSNTVEVPYPGVHSDVGGGYAPGEQTRALKDEDKLSQVPLNHMYRVARVAGVPLQALEVLADQVKTSFNCSSRLATLYDRYQSTADASGPIEKTFSDHLFQLYRARSYLSKLQNDSAAEARVPAAENVLKATNNGDLVPNVRQELQIITANGNAVNEACGEAETKKIDGKRLTLREATLARAYEDVSLITGSDSQRQDLLDFFDYLVHDSVAGFRKDFSKLQNWRMMYFGDQAYMPDNDWSMSGPAAPI</sequence>
<feature type="domain" description="T6SS Phospholipase effector Tle1-like catalytic" evidence="1">
    <location>
        <begin position="50"/>
        <end position="168"/>
    </location>
</feature>
<feature type="domain" description="T6SS Phospholipase effector Tle1-like catalytic" evidence="1">
    <location>
        <begin position="185"/>
        <end position="326"/>
    </location>
</feature>
<gene>
    <name evidence="2" type="ORF">FAZ69_14045</name>
</gene>
<dbReference type="PANTHER" id="PTHR33840">
    <property type="match status" value="1"/>
</dbReference>
<dbReference type="RefSeq" id="WP_136895456.1">
    <property type="nucleotide sequence ID" value="NZ_SWJE01000007.1"/>
</dbReference>
<dbReference type="EMBL" id="SWJE01000007">
    <property type="protein sequence ID" value="TKC88268.1"/>
    <property type="molecule type" value="Genomic_DNA"/>
</dbReference>
<proteinExistence type="predicted"/>
<dbReference type="OrthoDB" id="4378831at2"/>
<protein>
    <submittedName>
        <fullName evidence="2">DUF2235 domain-containing protein</fullName>
    </submittedName>
</protein>
<comment type="caution">
    <text evidence="2">The sequence shown here is derived from an EMBL/GenBank/DDBJ whole genome shotgun (WGS) entry which is preliminary data.</text>
</comment>
<keyword evidence="3" id="KW-1185">Reference proteome</keyword>
<dbReference type="PANTHER" id="PTHR33840:SF1">
    <property type="entry name" value="TLE1 PHOSPHOLIPASE DOMAIN-CONTAINING PROTEIN"/>
    <property type="match status" value="1"/>
</dbReference>
<evidence type="ECO:0000313" key="2">
    <source>
        <dbReference type="EMBL" id="TKC88268.1"/>
    </source>
</evidence>
<reference evidence="2 3" key="1">
    <citation type="submission" date="2019-04" db="EMBL/GenBank/DDBJ databases">
        <title>Trinickia sp. 7GSK02, isolated from subtropical forest soil.</title>
        <authorList>
            <person name="Gao Z.-H."/>
            <person name="Qiu L.-H."/>
        </authorList>
    </citation>
    <scope>NUCLEOTIDE SEQUENCE [LARGE SCALE GENOMIC DNA]</scope>
    <source>
        <strain evidence="2 3">7GSK02</strain>
    </source>
</reference>
<organism evidence="2 3">
    <name type="scientific">Trinickia terrae</name>
    <dbReference type="NCBI Taxonomy" id="2571161"/>
    <lineage>
        <taxon>Bacteria</taxon>
        <taxon>Pseudomonadati</taxon>
        <taxon>Pseudomonadota</taxon>
        <taxon>Betaproteobacteria</taxon>
        <taxon>Burkholderiales</taxon>
        <taxon>Burkholderiaceae</taxon>
        <taxon>Trinickia</taxon>
    </lineage>
</organism>
<dbReference type="Proteomes" id="UP000305539">
    <property type="component" value="Unassembled WGS sequence"/>
</dbReference>
<name>A0A4U1I4Q4_9BURK</name>
<evidence type="ECO:0000313" key="3">
    <source>
        <dbReference type="Proteomes" id="UP000305539"/>
    </source>
</evidence>